<proteinExistence type="predicted"/>
<organism evidence="1 2">
    <name type="scientific">Panagrolaimus sp. ES5</name>
    <dbReference type="NCBI Taxonomy" id="591445"/>
    <lineage>
        <taxon>Eukaryota</taxon>
        <taxon>Metazoa</taxon>
        <taxon>Ecdysozoa</taxon>
        <taxon>Nematoda</taxon>
        <taxon>Chromadorea</taxon>
        <taxon>Rhabditida</taxon>
        <taxon>Tylenchina</taxon>
        <taxon>Panagrolaimomorpha</taxon>
        <taxon>Panagrolaimoidea</taxon>
        <taxon>Panagrolaimidae</taxon>
        <taxon>Panagrolaimus</taxon>
    </lineage>
</organism>
<dbReference type="WBParaSite" id="ES5_v2.g15523.t2">
    <property type="protein sequence ID" value="ES5_v2.g15523.t2"/>
    <property type="gene ID" value="ES5_v2.g15523"/>
</dbReference>
<accession>A0AC34FE77</accession>
<sequence length="248" mass="27531">MTRFYSFVIAFGFVAIVASMPFDVFANFDPCQTCNFIVGRAEHHFRPNETATQLQSRLDFECQQLAQFQGQNASAHCKKIIDANIQTIYSDIKAGKRPHQICFDIGECPSPSGAPPSGMPPSGAPKADILARPHDPCRTCEFIIGRAEHHIHNRNVTDEKRLLRELEHECIQLAHVEGDQASVACLNLIQKDIDLIFNDINAGKRPRQICEDMGECHRMSGGTGAPPATVAATTMQTSIFKKLLNIFH</sequence>
<name>A0AC34FE77_9BILA</name>
<dbReference type="Proteomes" id="UP000887579">
    <property type="component" value="Unplaced"/>
</dbReference>
<evidence type="ECO:0000313" key="1">
    <source>
        <dbReference type="Proteomes" id="UP000887579"/>
    </source>
</evidence>
<reference evidence="2" key="1">
    <citation type="submission" date="2022-11" db="UniProtKB">
        <authorList>
            <consortium name="WormBaseParasite"/>
        </authorList>
    </citation>
    <scope>IDENTIFICATION</scope>
</reference>
<evidence type="ECO:0000313" key="2">
    <source>
        <dbReference type="WBParaSite" id="ES5_v2.g15523.t2"/>
    </source>
</evidence>
<protein>
    <submittedName>
        <fullName evidence="2">Saposin B-type domain-containing protein</fullName>
    </submittedName>
</protein>